<dbReference type="PANTHER" id="PTHR21404:SF3">
    <property type="entry name" value="SMALL RNA 2'-O-METHYLTRANSFERASE"/>
    <property type="match status" value="1"/>
</dbReference>
<feature type="region of interest" description="Disordered" evidence="13">
    <location>
        <begin position="342"/>
        <end position="362"/>
    </location>
</feature>
<feature type="region of interest" description="Disordered" evidence="13">
    <location>
        <begin position="69"/>
        <end position="177"/>
    </location>
</feature>
<evidence type="ECO:0000313" key="15">
    <source>
        <dbReference type="Proteomes" id="UP000815325"/>
    </source>
</evidence>
<keyword evidence="8" id="KW-0460">Magnesium</keyword>
<dbReference type="InterPro" id="IPR026610">
    <property type="entry name" value="Hen1"/>
</dbReference>
<dbReference type="Proteomes" id="UP000815325">
    <property type="component" value="Unassembled WGS sequence"/>
</dbReference>
<evidence type="ECO:0000256" key="3">
    <source>
        <dbReference type="ARBA" id="ARBA00021330"/>
    </source>
</evidence>
<comment type="catalytic activity">
    <reaction evidence="12">
        <text>small RNA 3'-end nucleotide + S-adenosyl-L-methionine = small RNA 3'-end 2'-O-methylnucleotide + S-adenosyl-L-homocysteine + H(+)</text>
        <dbReference type="Rhea" id="RHEA:37887"/>
        <dbReference type="Rhea" id="RHEA-COMP:10415"/>
        <dbReference type="Rhea" id="RHEA-COMP:10416"/>
        <dbReference type="ChEBI" id="CHEBI:15378"/>
        <dbReference type="ChEBI" id="CHEBI:57856"/>
        <dbReference type="ChEBI" id="CHEBI:59789"/>
        <dbReference type="ChEBI" id="CHEBI:74896"/>
        <dbReference type="ChEBI" id="CHEBI:74898"/>
        <dbReference type="EC" id="2.1.1.386"/>
    </reaction>
</comment>
<dbReference type="EMBL" id="MU069849">
    <property type="protein sequence ID" value="KAF5832781.1"/>
    <property type="molecule type" value="Genomic_DNA"/>
</dbReference>
<reference evidence="14" key="1">
    <citation type="submission" date="2017-08" db="EMBL/GenBank/DDBJ databases">
        <authorList>
            <person name="Polle J.E."/>
            <person name="Barry K."/>
            <person name="Cushman J."/>
            <person name="Schmutz J."/>
            <person name="Tran D."/>
            <person name="Hathwaick L.T."/>
            <person name="Yim W.C."/>
            <person name="Jenkins J."/>
            <person name="Mckie-Krisberg Z.M."/>
            <person name="Prochnik S."/>
            <person name="Lindquist E."/>
            <person name="Dockter R.B."/>
            <person name="Adam C."/>
            <person name="Molina H."/>
            <person name="Bunkerborg J."/>
            <person name="Jin E."/>
            <person name="Buchheim M."/>
            <person name="Magnuson J."/>
        </authorList>
    </citation>
    <scope>NUCLEOTIDE SEQUENCE</scope>
    <source>
        <strain evidence="14">CCAP 19/18</strain>
    </source>
</reference>
<evidence type="ECO:0000256" key="13">
    <source>
        <dbReference type="SAM" id="MobiDB-lite"/>
    </source>
</evidence>
<dbReference type="EC" id="2.1.1.386" evidence="11"/>
<feature type="region of interest" description="Disordered" evidence="13">
    <location>
        <begin position="311"/>
        <end position="330"/>
    </location>
</feature>
<evidence type="ECO:0000256" key="8">
    <source>
        <dbReference type="ARBA" id="ARBA00022842"/>
    </source>
</evidence>
<keyword evidence="7" id="KW-0479">Metal-binding</keyword>
<dbReference type="PANTHER" id="PTHR21404">
    <property type="entry name" value="HEN1"/>
    <property type="match status" value="1"/>
</dbReference>
<evidence type="ECO:0000256" key="10">
    <source>
        <dbReference type="ARBA" id="ARBA00023158"/>
    </source>
</evidence>
<comment type="caution">
    <text evidence="14">The sequence shown here is derived from an EMBL/GenBank/DDBJ whole genome shotgun (WGS) entry which is preliminary data.</text>
</comment>
<evidence type="ECO:0000256" key="4">
    <source>
        <dbReference type="ARBA" id="ARBA00022603"/>
    </source>
</evidence>
<proteinExistence type="inferred from homology"/>
<feature type="compositionally biased region" description="Polar residues" evidence="13">
    <location>
        <begin position="137"/>
        <end position="148"/>
    </location>
</feature>
<comment type="similarity">
    <text evidence="2">Belongs to the methyltransferase superfamily. HEN1 family.</text>
</comment>
<feature type="compositionally biased region" description="Polar residues" evidence="13">
    <location>
        <begin position="112"/>
        <end position="124"/>
    </location>
</feature>
<evidence type="ECO:0000256" key="7">
    <source>
        <dbReference type="ARBA" id="ARBA00022723"/>
    </source>
</evidence>
<feature type="region of interest" description="Disordered" evidence="13">
    <location>
        <begin position="412"/>
        <end position="453"/>
    </location>
</feature>
<evidence type="ECO:0000256" key="9">
    <source>
        <dbReference type="ARBA" id="ARBA00022884"/>
    </source>
</evidence>
<protein>
    <recommendedName>
        <fullName evidence="3">Small RNA 2'-O-methyltransferase</fullName>
        <ecNumber evidence="11">2.1.1.386</ecNumber>
    </recommendedName>
</protein>
<keyword evidence="5" id="KW-0808">Transferase</keyword>
<evidence type="ECO:0000256" key="11">
    <source>
        <dbReference type="ARBA" id="ARBA00035025"/>
    </source>
</evidence>
<feature type="compositionally biased region" description="Gly residues" evidence="13">
    <location>
        <begin position="351"/>
        <end position="362"/>
    </location>
</feature>
<keyword evidence="10" id="KW-0943">RNA-mediated gene silencing</keyword>
<dbReference type="Gene3D" id="3.40.50.150">
    <property type="entry name" value="Vaccinia Virus protein VP39"/>
    <property type="match status" value="2"/>
</dbReference>
<comment type="cofactor">
    <cofactor evidence="1">
        <name>Mg(2+)</name>
        <dbReference type="ChEBI" id="CHEBI:18420"/>
    </cofactor>
</comment>
<keyword evidence="15" id="KW-1185">Reference proteome</keyword>
<sequence length="453" mass="46402">MANQESWGGLAHCHAVTALEVLQRLDVQELGAFGHCILGALRPKCLILTTPNWEYNKVMRAAMAIRRTPTASPSENLEAGEGGSQGWGSTFHFPTNAIKTVQPKPGAPEQPGPSTQPASATASDQPGPPARPAFAIASQQPGPSTQPAFANASELPGSPTQPAFASAQPEDVSSQAAAPAAFNATQAPASGVAAPGAARSMATRGDTGAVGQVGGAIAVDGGPSWPGPAGRDGLPLRHADHRFEWTRQEFRSWAQDLAKRFGYEVRFQDMGHVLNEAQVLQAMPPMDKQREGGFEPQGAAALPEVDVQLTSSEAEAPSAGNPGASDKLSGLTAEGLGQEQFQGRSNVNGKHGAGGGGMEAPPGYGGATQMAVFTAKDGAAPFGMPAGKLKDMLQQTACVGLLSKVLLLTSEPGPAQAETGPVPSPLQGSQNANTAGQTAFDNISVAGSNQEDI</sequence>
<evidence type="ECO:0000313" key="14">
    <source>
        <dbReference type="EMBL" id="KAF5832781.1"/>
    </source>
</evidence>
<gene>
    <name evidence="14" type="ORF">DUNSADRAFT_11217</name>
</gene>
<accession>A0ABQ7GDU6</accession>
<evidence type="ECO:0000256" key="6">
    <source>
        <dbReference type="ARBA" id="ARBA00022691"/>
    </source>
</evidence>
<feature type="compositionally biased region" description="Polar residues" evidence="13">
    <location>
        <begin position="426"/>
        <end position="453"/>
    </location>
</feature>
<dbReference type="InterPro" id="IPR029063">
    <property type="entry name" value="SAM-dependent_MTases_sf"/>
</dbReference>
<evidence type="ECO:0000256" key="1">
    <source>
        <dbReference type="ARBA" id="ARBA00001946"/>
    </source>
</evidence>
<evidence type="ECO:0000256" key="5">
    <source>
        <dbReference type="ARBA" id="ARBA00022679"/>
    </source>
</evidence>
<name>A0ABQ7GDU6_DUNSA</name>
<keyword evidence="9" id="KW-0694">RNA-binding</keyword>
<keyword evidence="6" id="KW-0949">S-adenosyl-L-methionine</keyword>
<keyword evidence="4" id="KW-0489">Methyltransferase</keyword>
<organism evidence="14 15">
    <name type="scientific">Dunaliella salina</name>
    <name type="common">Green alga</name>
    <name type="synonym">Protococcus salinus</name>
    <dbReference type="NCBI Taxonomy" id="3046"/>
    <lineage>
        <taxon>Eukaryota</taxon>
        <taxon>Viridiplantae</taxon>
        <taxon>Chlorophyta</taxon>
        <taxon>core chlorophytes</taxon>
        <taxon>Chlorophyceae</taxon>
        <taxon>CS clade</taxon>
        <taxon>Chlamydomonadales</taxon>
        <taxon>Dunaliellaceae</taxon>
        <taxon>Dunaliella</taxon>
    </lineage>
</organism>
<evidence type="ECO:0000256" key="12">
    <source>
        <dbReference type="ARBA" id="ARBA00048418"/>
    </source>
</evidence>
<evidence type="ECO:0000256" key="2">
    <source>
        <dbReference type="ARBA" id="ARBA00009026"/>
    </source>
</evidence>